<proteinExistence type="predicted"/>
<gene>
    <name evidence="1" type="ORF">T4B_1161</name>
</gene>
<keyword evidence="2" id="KW-1185">Reference proteome</keyword>
<organism evidence="1 2">
    <name type="scientific">Trichinella pseudospiralis</name>
    <name type="common">Parasitic roundworm</name>
    <dbReference type="NCBI Taxonomy" id="6337"/>
    <lineage>
        <taxon>Eukaryota</taxon>
        <taxon>Metazoa</taxon>
        <taxon>Ecdysozoa</taxon>
        <taxon>Nematoda</taxon>
        <taxon>Enoplea</taxon>
        <taxon>Dorylaimia</taxon>
        <taxon>Trichinellida</taxon>
        <taxon>Trichinellidae</taxon>
        <taxon>Trichinella</taxon>
    </lineage>
</organism>
<accession>A0A0V1IY08</accession>
<dbReference type="EMBL" id="JYDS01000068">
    <property type="protein sequence ID" value="KRZ27641.1"/>
    <property type="molecule type" value="Genomic_DNA"/>
</dbReference>
<reference evidence="1 2" key="1">
    <citation type="submission" date="2015-01" db="EMBL/GenBank/DDBJ databases">
        <title>Evolution of Trichinella species and genotypes.</title>
        <authorList>
            <person name="Korhonen P.K."/>
            <person name="Edoardo P."/>
            <person name="Giuseppe L.R."/>
            <person name="Gasser R.B."/>
        </authorList>
    </citation>
    <scope>NUCLEOTIDE SEQUENCE [LARGE SCALE GENOMIC DNA]</scope>
    <source>
        <strain evidence="1">ISS588</strain>
    </source>
</reference>
<name>A0A0V1IY08_TRIPS</name>
<dbReference type="Proteomes" id="UP000054805">
    <property type="component" value="Unassembled WGS sequence"/>
</dbReference>
<sequence length="177" mass="20667">MEFDKLRRRRDGLKRRMTRLFKDLDASMCEPGSRIDVKMTLDSISTLLERCQEAQDAMDFEREVRSARGRGERYLEMNAKPVETKKSSSNLPSAKLPTWSIPKFTDKLLRFPSFWEQFNAGLGSAWRCDEIHIPIYRTADCKRSHNSKNVISTGLLRLLTLQGYKPDCNRGRWYLTL</sequence>
<protein>
    <submittedName>
        <fullName evidence="1">Uncharacterized protein</fullName>
    </submittedName>
</protein>
<comment type="caution">
    <text evidence="1">The sequence shown here is derived from an EMBL/GenBank/DDBJ whole genome shotgun (WGS) entry which is preliminary data.</text>
</comment>
<evidence type="ECO:0000313" key="1">
    <source>
        <dbReference type="EMBL" id="KRZ27641.1"/>
    </source>
</evidence>
<evidence type="ECO:0000313" key="2">
    <source>
        <dbReference type="Proteomes" id="UP000054805"/>
    </source>
</evidence>
<dbReference type="AlphaFoldDB" id="A0A0V1IY08"/>